<comment type="similarity">
    <text evidence="1">Belongs to the Gfo/Idh/MocA family.</text>
</comment>
<dbReference type="GO" id="GO:0016491">
    <property type="term" value="F:oxidoreductase activity"/>
    <property type="evidence" value="ECO:0007669"/>
    <property type="project" value="UniProtKB-KW"/>
</dbReference>
<dbReference type="Gene3D" id="3.30.360.10">
    <property type="entry name" value="Dihydrodipicolinate Reductase, domain 2"/>
    <property type="match status" value="1"/>
</dbReference>
<dbReference type="Pfam" id="PF01408">
    <property type="entry name" value="GFO_IDH_MocA"/>
    <property type="match status" value="1"/>
</dbReference>
<evidence type="ECO:0000256" key="1">
    <source>
        <dbReference type="ARBA" id="ARBA00010928"/>
    </source>
</evidence>
<accession>A0A1H1X9G8</accession>
<keyword evidence="2" id="KW-0560">Oxidoreductase</keyword>
<dbReference type="InterPro" id="IPR055170">
    <property type="entry name" value="GFO_IDH_MocA-like_dom"/>
</dbReference>
<dbReference type="InterPro" id="IPR000683">
    <property type="entry name" value="Gfo/Idh/MocA-like_OxRdtase_N"/>
</dbReference>
<protein>
    <submittedName>
        <fullName evidence="5">Myo-inositol 2-dehydrogenase / D-chiro-inositol 1-dehydrogenase</fullName>
    </submittedName>
</protein>
<feature type="domain" description="Gfo/Idh/MocA-like oxidoreductase N-terminal" evidence="3">
    <location>
        <begin position="1"/>
        <end position="118"/>
    </location>
</feature>
<feature type="domain" description="GFO/IDH/MocA-like oxidoreductase" evidence="4">
    <location>
        <begin position="126"/>
        <end position="246"/>
    </location>
</feature>
<evidence type="ECO:0000259" key="3">
    <source>
        <dbReference type="Pfam" id="PF01408"/>
    </source>
</evidence>
<dbReference type="EMBL" id="LT629732">
    <property type="protein sequence ID" value="SDT05957.1"/>
    <property type="molecule type" value="Genomic_DNA"/>
</dbReference>
<dbReference type="RefSeq" id="WP_092655891.1">
    <property type="nucleotide sequence ID" value="NZ_LT629732.1"/>
</dbReference>
<evidence type="ECO:0000313" key="6">
    <source>
        <dbReference type="Proteomes" id="UP000198983"/>
    </source>
</evidence>
<name>A0A1H1X9G8_9ACTN</name>
<dbReference type="OrthoDB" id="256869at2"/>
<proteinExistence type="inferred from homology"/>
<dbReference type="Pfam" id="PF22725">
    <property type="entry name" value="GFO_IDH_MocA_C3"/>
    <property type="match status" value="1"/>
</dbReference>
<dbReference type="SUPFAM" id="SSF51735">
    <property type="entry name" value="NAD(P)-binding Rossmann-fold domains"/>
    <property type="match status" value="1"/>
</dbReference>
<evidence type="ECO:0000256" key="2">
    <source>
        <dbReference type="ARBA" id="ARBA00023002"/>
    </source>
</evidence>
<evidence type="ECO:0000313" key="5">
    <source>
        <dbReference type="EMBL" id="SDT05957.1"/>
    </source>
</evidence>
<sequence>MKVGLVGVGRIGALHAGTLRDLPGVDTVLVADADPGRAKVCADRFGLTPVGSVDDLFAARPDGVVIAAPTAAHADLVGRAARTGVAVFCEKPLAPDAAGTRAVLAEVEATGVPLQVGFQRRFDPGYQAARQRLRSGELGRLHSVWACTLDPAPPPAEYLPTSGGIFRDCGVHDFDAVRWATGAEVVEVHATGANRGADFFAAAGDVDTGHALLTMDDGTLVSVAVSRYNGAGYDVRLELHGSLGTAVAGLDDRAPLTSTEPRAQGTKSRPYANFAERFAAAYVAELAAFADVAAGRIPSPCGGEDALEAFYVADACELSRRENRPVRIEEVRR</sequence>
<dbReference type="InterPro" id="IPR036291">
    <property type="entry name" value="NAD(P)-bd_dom_sf"/>
</dbReference>
<keyword evidence="6" id="KW-1185">Reference proteome</keyword>
<dbReference type="PANTHER" id="PTHR42840">
    <property type="entry name" value="NAD(P)-BINDING ROSSMANN-FOLD SUPERFAMILY PROTEIN-RELATED"/>
    <property type="match status" value="1"/>
</dbReference>
<dbReference type="Gene3D" id="3.40.50.720">
    <property type="entry name" value="NAD(P)-binding Rossmann-like Domain"/>
    <property type="match status" value="1"/>
</dbReference>
<dbReference type="AlphaFoldDB" id="A0A1H1X9G8"/>
<dbReference type="Proteomes" id="UP000198983">
    <property type="component" value="Chromosome I"/>
</dbReference>
<dbReference type="GO" id="GO:0000166">
    <property type="term" value="F:nucleotide binding"/>
    <property type="evidence" value="ECO:0007669"/>
    <property type="project" value="InterPro"/>
</dbReference>
<organism evidence="5 6">
    <name type="scientific">Actinopolymorpha singaporensis</name>
    <dbReference type="NCBI Taxonomy" id="117157"/>
    <lineage>
        <taxon>Bacteria</taxon>
        <taxon>Bacillati</taxon>
        <taxon>Actinomycetota</taxon>
        <taxon>Actinomycetes</taxon>
        <taxon>Propionibacteriales</taxon>
        <taxon>Actinopolymorphaceae</taxon>
        <taxon>Actinopolymorpha</taxon>
    </lineage>
</organism>
<dbReference type="SUPFAM" id="SSF55347">
    <property type="entry name" value="Glyceraldehyde-3-phosphate dehydrogenase-like, C-terminal domain"/>
    <property type="match status" value="1"/>
</dbReference>
<gene>
    <name evidence="5" type="ORF">SAMN04489717_4878</name>
</gene>
<reference evidence="5 6" key="1">
    <citation type="submission" date="2016-10" db="EMBL/GenBank/DDBJ databases">
        <authorList>
            <person name="de Groot N.N."/>
        </authorList>
    </citation>
    <scope>NUCLEOTIDE SEQUENCE [LARGE SCALE GENOMIC DNA]</scope>
    <source>
        <strain evidence="5 6">DSM 22024</strain>
    </source>
</reference>
<evidence type="ECO:0000259" key="4">
    <source>
        <dbReference type="Pfam" id="PF22725"/>
    </source>
</evidence>
<dbReference type="PANTHER" id="PTHR42840:SF3">
    <property type="entry name" value="BINDING ROSSMANN FOLD OXIDOREDUCTASE, PUTATIVE (AFU_ORTHOLOGUE AFUA_2G10240)-RELATED"/>
    <property type="match status" value="1"/>
</dbReference>
<dbReference type="STRING" id="117157.SAMN04489717_4878"/>